<protein>
    <submittedName>
        <fullName evidence="4">Translation elongation factor G-related protein</fullName>
    </submittedName>
</protein>
<dbReference type="Gene3D" id="3.30.70.240">
    <property type="match status" value="1"/>
</dbReference>
<dbReference type="Pfam" id="PF00009">
    <property type="entry name" value="GTP_EFTU"/>
    <property type="match status" value="1"/>
</dbReference>
<dbReference type="GO" id="GO:0005525">
    <property type="term" value="F:GTP binding"/>
    <property type="evidence" value="ECO:0007669"/>
    <property type="project" value="UniProtKB-KW"/>
</dbReference>
<dbReference type="SUPFAM" id="SSF54980">
    <property type="entry name" value="EF-G C-terminal domain-like"/>
    <property type="match status" value="2"/>
</dbReference>
<dbReference type="InterPro" id="IPR053905">
    <property type="entry name" value="EF-G-like_DII"/>
</dbReference>
<dbReference type="Gene3D" id="3.40.50.300">
    <property type="entry name" value="P-loop containing nucleotide triphosphate hydrolases"/>
    <property type="match status" value="1"/>
</dbReference>
<dbReference type="Pfam" id="PF03764">
    <property type="entry name" value="EFG_IV"/>
    <property type="match status" value="1"/>
</dbReference>
<proteinExistence type="predicted"/>
<dbReference type="InterPro" id="IPR035649">
    <property type="entry name" value="EFG_V"/>
</dbReference>
<dbReference type="Gene3D" id="2.40.30.10">
    <property type="entry name" value="Translation factors"/>
    <property type="match status" value="1"/>
</dbReference>
<dbReference type="Pfam" id="PF14492">
    <property type="entry name" value="EFG_III"/>
    <property type="match status" value="1"/>
</dbReference>
<evidence type="ECO:0000313" key="5">
    <source>
        <dbReference type="Proteomes" id="UP000264006"/>
    </source>
</evidence>
<accession>A0A346XTV3</accession>
<evidence type="ECO:0000256" key="2">
    <source>
        <dbReference type="ARBA" id="ARBA00023134"/>
    </source>
</evidence>
<dbReference type="PRINTS" id="PR00315">
    <property type="entry name" value="ELONGATNFCT"/>
</dbReference>
<dbReference type="PANTHER" id="PTHR43261">
    <property type="entry name" value="TRANSLATION ELONGATION FACTOR G-RELATED"/>
    <property type="match status" value="1"/>
</dbReference>
<dbReference type="NCBIfam" id="NF009381">
    <property type="entry name" value="PRK12740.1-5"/>
    <property type="match status" value="1"/>
</dbReference>
<organism evidence="4 5">
    <name type="scientific">Euzebya pacifica</name>
    <dbReference type="NCBI Taxonomy" id="1608957"/>
    <lineage>
        <taxon>Bacteria</taxon>
        <taxon>Bacillati</taxon>
        <taxon>Actinomycetota</taxon>
        <taxon>Nitriliruptoria</taxon>
        <taxon>Euzebyales</taxon>
    </lineage>
</organism>
<evidence type="ECO:0000259" key="3">
    <source>
        <dbReference type="PROSITE" id="PS51722"/>
    </source>
</evidence>
<sequence>MGHRADRIRNVALVGHAGNGKTTLAEALLYRAGVITRLGRVEDGTATTDAEPEEHSRTQSVRLSVVPIDHRLGQETFRINLIDTPGYADFREEALTGLRIADLAVFVVDATAGVQTGDVLLWRAAAAMNRPRMVFVNKMDRTRASYERAVAHVREHFGEGFELVEIPIGEEAAFHGVADLITEHAFLYDSGRAVETDELPPEIADREHDAHETLVEDVVETQDSLLERYLEGIEPTPEELEAALHEGVDAGTVFPVMCGSAAASRDDGTIEPIGVDRLLEFVCHVGPAPTDLPGTEVVIADDLFEMPFDPDGPLLLQVFATRSDDYVGQITMFKVLSGTLHADDVVVNVRTGEKERMHGLLVTRGSEHVSVSTVVAGDIAGVTKLGDVRTGDTLEDGNRGWVVPLPDPIPAVHGVALVAASPQDEDKMGGALHKLLAEDRSLRLERNDETHQTILWGAGDTHLQVVLDRMTRRYGVTLQTEPITVAYRETITRPVEVEGRHKKQSGGRGQFGVANVRFEPLPPGEGYAFESEVVGGAIPKSLVPAVGAGIADAMARGGSHGFPLVDLKATVTDGKYHSVDSDEMSFRMAGAIALREALPQAGTVVLEPISHLEVTVPGELQGEVMGDLQQRRGQLEGTELGNGGEVIVLASVPTSEILRYAIDLRSFTHGRGRFVARHDRYQPLPQHLLGRLAEV</sequence>
<dbReference type="Gene3D" id="3.30.230.10">
    <property type="match status" value="1"/>
</dbReference>
<gene>
    <name evidence="4" type="ORF">DVS28_a0949</name>
</gene>
<dbReference type="SUPFAM" id="SSF52540">
    <property type="entry name" value="P-loop containing nucleoside triphosphate hydrolases"/>
    <property type="match status" value="1"/>
</dbReference>
<evidence type="ECO:0000256" key="1">
    <source>
        <dbReference type="ARBA" id="ARBA00022741"/>
    </source>
</evidence>
<dbReference type="InterPro" id="IPR005225">
    <property type="entry name" value="Small_GTP-bd"/>
</dbReference>
<dbReference type="SMART" id="SM00838">
    <property type="entry name" value="EFG_C"/>
    <property type="match status" value="1"/>
</dbReference>
<dbReference type="InterPro" id="IPR005517">
    <property type="entry name" value="Transl_elong_EFG/EF2_IV"/>
</dbReference>
<dbReference type="InterPro" id="IPR035647">
    <property type="entry name" value="EFG_III/V"/>
</dbReference>
<keyword evidence="1" id="KW-0547">Nucleotide-binding</keyword>
<dbReference type="NCBIfam" id="TIGR00231">
    <property type="entry name" value="small_GTP"/>
    <property type="match status" value="1"/>
</dbReference>
<dbReference type="CDD" id="cd04170">
    <property type="entry name" value="EF-G_bact"/>
    <property type="match status" value="1"/>
</dbReference>
<dbReference type="FunFam" id="3.30.70.240:FF:000001">
    <property type="entry name" value="Elongation factor G"/>
    <property type="match status" value="1"/>
</dbReference>
<dbReference type="GO" id="GO:0003924">
    <property type="term" value="F:GTPase activity"/>
    <property type="evidence" value="ECO:0007669"/>
    <property type="project" value="InterPro"/>
</dbReference>
<evidence type="ECO:0000313" key="4">
    <source>
        <dbReference type="EMBL" id="AXV05650.1"/>
    </source>
</evidence>
<name>A0A346XTV3_9ACTN</name>
<dbReference type="InterPro" id="IPR041095">
    <property type="entry name" value="EFG_II"/>
</dbReference>
<dbReference type="InterPro" id="IPR014721">
    <property type="entry name" value="Ribsml_uS5_D2-typ_fold_subgr"/>
</dbReference>
<dbReference type="KEGG" id="euz:DVS28_a0949"/>
<dbReference type="InterPro" id="IPR009000">
    <property type="entry name" value="Transl_B-barrel_sf"/>
</dbReference>
<dbReference type="InterPro" id="IPR027417">
    <property type="entry name" value="P-loop_NTPase"/>
</dbReference>
<dbReference type="SUPFAM" id="SSF54211">
    <property type="entry name" value="Ribosomal protein S5 domain 2-like"/>
    <property type="match status" value="1"/>
</dbReference>
<dbReference type="Proteomes" id="UP000264006">
    <property type="component" value="Chromosome"/>
</dbReference>
<dbReference type="PROSITE" id="PS51722">
    <property type="entry name" value="G_TR_2"/>
    <property type="match status" value="1"/>
</dbReference>
<dbReference type="GO" id="GO:0003746">
    <property type="term" value="F:translation elongation factor activity"/>
    <property type="evidence" value="ECO:0007669"/>
    <property type="project" value="UniProtKB-KW"/>
</dbReference>
<dbReference type="RefSeq" id="WP_114590427.1">
    <property type="nucleotide sequence ID" value="NZ_CP031165.1"/>
</dbReference>
<dbReference type="Pfam" id="PF00679">
    <property type="entry name" value="EFG_C"/>
    <property type="match status" value="1"/>
</dbReference>
<dbReference type="InterPro" id="IPR047872">
    <property type="entry name" value="EFG_IV"/>
</dbReference>
<dbReference type="AlphaFoldDB" id="A0A346XTV3"/>
<dbReference type="SMART" id="SM00889">
    <property type="entry name" value="EFG_IV"/>
    <property type="match status" value="1"/>
</dbReference>
<keyword evidence="4" id="KW-0648">Protein biosynthesis</keyword>
<keyword evidence="4" id="KW-0251">Elongation factor</keyword>
<dbReference type="NCBIfam" id="NF009379">
    <property type="entry name" value="PRK12740.1-3"/>
    <property type="match status" value="1"/>
</dbReference>
<dbReference type="PANTHER" id="PTHR43261:SF6">
    <property type="entry name" value="ELONGATION FACTOR G-LIKE PROTEIN"/>
    <property type="match status" value="1"/>
</dbReference>
<dbReference type="Gene3D" id="3.30.70.870">
    <property type="entry name" value="Elongation Factor G (Translational Gtpase), domain 3"/>
    <property type="match status" value="1"/>
</dbReference>
<dbReference type="InterPro" id="IPR009022">
    <property type="entry name" value="EFG_III"/>
</dbReference>
<dbReference type="InterPro" id="IPR020568">
    <property type="entry name" value="Ribosomal_Su5_D2-typ_SF"/>
</dbReference>
<dbReference type="CDD" id="cd16262">
    <property type="entry name" value="EFG_III"/>
    <property type="match status" value="1"/>
</dbReference>
<feature type="domain" description="Tr-type G" evidence="3">
    <location>
        <begin position="6"/>
        <end position="290"/>
    </location>
</feature>
<dbReference type="CDD" id="cd01434">
    <property type="entry name" value="EFG_mtEFG1_IV"/>
    <property type="match status" value="1"/>
</dbReference>
<dbReference type="Pfam" id="PF22042">
    <property type="entry name" value="EF-G_D2"/>
    <property type="match status" value="1"/>
</dbReference>
<dbReference type="SUPFAM" id="SSF50447">
    <property type="entry name" value="Translation proteins"/>
    <property type="match status" value="1"/>
</dbReference>
<keyword evidence="2" id="KW-0342">GTP-binding</keyword>
<dbReference type="InterPro" id="IPR000795">
    <property type="entry name" value="T_Tr_GTP-bd_dom"/>
</dbReference>
<reference evidence="4 5" key="1">
    <citation type="submission" date="2018-09" db="EMBL/GenBank/DDBJ databases">
        <title>Complete genome sequence of Euzebya sp. DY32-46 isolated from seawater of Pacific Ocean.</title>
        <authorList>
            <person name="Xu L."/>
            <person name="Wu Y.-H."/>
            <person name="Xu X.-W."/>
        </authorList>
    </citation>
    <scope>NUCLEOTIDE SEQUENCE [LARGE SCALE GENOMIC DNA]</scope>
    <source>
        <strain evidence="4 5">DY32-46</strain>
    </source>
</reference>
<dbReference type="OrthoDB" id="9801472at2"/>
<dbReference type="InterPro" id="IPR000640">
    <property type="entry name" value="EFG_V-like"/>
</dbReference>
<dbReference type="CDD" id="cd03713">
    <property type="entry name" value="EFG_mtEFG_C"/>
    <property type="match status" value="1"/>
</dbReference>
<keyword evidence="5" id="KW-1185">Reference proteome</keyword>
<dbReference type="GO" id="GO:0032790">
    <property type="term" value="P:ribosome disassembly"/>
    <property type="evidence" value="ECO:0007669"/>
    <property type="project" value="TreeGrafter"/>
</dbReference>
<dbReference type="EMBL" id="CP031165">
    <property type="protein sequence ID" value="AXV05650.1"/>
    <property type="molecule type" value="Genomic_DNA"/>
</dbReference>